<dbReference type="SUPFAM" id="SSF90123">
    <property type="entry name" value="ABC transporter transmembrane region"/>
    <property type="match status" value="1"/>
</dbReference>
<comment type="caution">
    <text evidence="7">The sequence shown here is derived from an EMBL/GenBank/DDBJ whole genome shotgun (WGS) entry which is preliminary data.</text>
</comment>
<dbReference type="InterPro" id="IPR011527">
    <property type="entry name" value="ABC1_TM_dom"/>
</dbReference>
<accession>A0A2S4K1K5</accession>
<protein>
    <recommendedName>
        <fullName evidence="6">ABC transmembrane type-1 domain-containing protein</fullName>
    </recommendedName>
</protein>
<evidence type="ECO:0000313" key="8">
    <source>
        <dbReference type="Proteomes" id="UP000237350"/>
    </source>
</evidence>
<comment type="subcellular location">
    <subcellularLocation>
        <location evidence="1">Cell membrane</location>
        <topology evidence="1">Multi-pass membrane protein</topology>
    </subcellularLocation>
</comment>
<dbReference type="Gene3D" id="1.20.1560.10">
    <property type="entry name" value="ABC transporter type 1, transmembrane domain"/>
    <property type="match status" value="1"/>
</dbReference>
<evidence type="ECO:0000256" key="3">
    <source>
        <dbReference type="ARBA" id="ARBA00022989"/>
    </source>
</evidence>
<evidence type="ECO:0000256" key="4">
    <source>
        <dbReference type="ARBA" id="ARBA00023136"/>
    </source>
</evidence>
<dbReference type="EMBL" id="LPWH01000001">
    <property type="protein sequence ID" value="POR05646.1"/>
    <property type="molecule type" value="Genomic_DNA"/>
</dbReference>
<keyword evidence="2 5" id="KW-0812">Transmembrane</keyword>
<feature type="transmembrane region" description="Helical" evidence="5">
    <location>
        <begin position="53"/>
        <end position="73"/>
    </location>
</feature>
<gene>
    <name evidence="7" type="ORF">AU468_00280</name>
</gene>
<evidence type="ECO:0000256" key="5">
    <source>
        <dbReference type="SAM" id="Phobius"/>
    </source>
</evidence>
<evidence type="ECO:0000256" key="2">
    <source>
        <dbReference type="ARBA" id="ARBA00022692"/>
    </source>
</evidence>
<feature type="transmembrane region" description="Helical" evidence="5">
    <location>
        <begin position="147"/>
        <end position="168"/>
    </location>
</feature>
<feature type="transmembrane region" description="Helical" evidence="5">
    <location>
        <begin position="120"/>
        <end position="141"/>
    </location>
</feature>
<dbReference type="RefSeq" id="WP_103678992.1">
    <property type="nucleotide sequence ID" value="NZ_LPWH01000001.1"/>
</dbReference>
<dbReference type="Proteomes" id="UP000237350">
    <property type="component" value="Unassembled WGS sequence"/>
</dbReference>
<feature type="transmembrane region" description="Helical" evidence="5">
    <location>
        <begin position="12"/>
        <end position="33"/>
    </location>
</feature>
<evidence type="ECO:0000259" key="6">
    <source>
        <dbReference type="PROSITE" id="PS50929"/>
    </source>
</evidence>
<evidence type="ECO:0000313" key="7">
    <source>
        <dbReference type="EMBL" id="POR05646.1"/>
    </source>
</evidence>
<dbReference type="GO" id="GO:0140359">
    <property type="term" value="F:ABC-type transporter activity"/>
    <property type="evidence" value="ECO:0007669"/>
    <property type="project" value="InterPro"/>
</dbReference>
<organism evidence="7 8">
    <name type="scientific">Alkalispirochaeta sphaeroplastigenens</name>
    <dbReference type="NCBI Taxonomy" id="1187066"/>
    <lineage>
        <taxon>Bacteria</taxon>
        <taxon>Pseudomonadati</taxon>
        <taxon>Spirochaetota</taxon>
        <taxon>Spirochaetia</taxon>
        <taxon>Spirochaetales</taxon>
        <taxon>Spirochaetaceae</taxon>
        <taxon>Alkalispirochaeta</taxon>
    </lineage>
</organism>
<feature type="transmembrane region" description="Helical" evidence="5">
    <location>
        <begin position="212"/>
        <end position="239"/>
    </location>
</feature>
<reference evidence="8" key="1">
    <citation type="submission" date="2015-12" db="EMBL/GenBank/DDBJ databases">
        <authorList>
            <person name="Lodha T.D."/>
            <person name="Chintalapati S."/>
            <person name="Chintalapati V.R."/>
            <person name="Sravanthi T."/>
        </authorList>
    </citation>
    <scope>NUCLEOTIDE SEQUENCE [LARGE SCALE GENOMIC DNA]</scope>
    <source>
        <strain evidence="8">JC133</strain>
    </source>
</reference>
<dbReference type="GO" id="GO:0005524">
    <property type="term" value="F:ATP binding"/>
    <property type="evidence" value="ECO:0007669"/>
    <property type="project" value="InterPro"/>
</dbReference>
<name>A0A2S4K1K5_9SPIO</name>
<keyword evidence="3 5" id="KW-1133">Transmembrane helix</keyword>
<dbReference type="Pfam" id="PF13748">
    <property type="entry name" value="ABC_membrane_3"/>
    <property type="match status" value="1"/>
</dbReference>
<dbReference type="GO" id="GO:0005886">
    <property type="term" value="C:plasma membrane"/>
    <property type="evidence" value="ECO:0007669"/>
    <property type="project" value="UniProtKB-SubCell"/>
</dbReference>
<dbReference type="PROSITE" id="PS50929">
    <property type="entry name" value="ABC_TM1F"/>
    <property type="match status" value="1"/>
</dbReference>
<keyword evidence="8" id="KW-1185">Reference proteome</keyword>
<dbReference type="InterPro" id="IPR036640">
    <property type="entry name" value="ABC1_TM_sf"/>
</dbReference>
<dbReference type="OrthoDB" id="262142at2"/>
<evidence type="ECO:0000256" key="1">
    <source>
        <dbReference type="ARBA" id="ARBA00004651"/>
    </source>
</evidence>
<proteinExistence type="predicted"/>
<dbReference type="AlphaFoldDB" id="A0A2S4K1K5"/>
<feature type="domain" description="ABC transmembrane type-1" evidence="6">
    <location>
        <begin position="22"/>
        <end position="270"/>
    </location>
</feature>
<keyword evidence="4 5" id="KW-0472">Membrane</keyword>
<sequence length="283" mass="30734">MSRSIGTIFRPYRIGLAGTYTLAVSESVLGLMYPFTIGLAINGLMGGQGIRSVIPLVMVWLGQTLVGAIYQLVSSRVVARIYRTLADTLVLGKSETTPSISEVAARVDMVEKVCDALTEVVPLLLNGAVGIVVSAVMLFLYDSHAGAVALALIVVIGLIQWWFGIRALHLNERINTRRESQVQVIEKRKPARVTAHFRAITRLNIRFKDIEAGTWAIADICSLFALLAVLFLIAGIGAYDVGSIYAMVTYIMTLTDSMESAPVLVDEGAHFYDVSARVARTIS</sequence>